<keyword evidence="6" id="KW-0227">DNA damage</keyword>
<gene>
    <name evidence="15" type="ORF">STAS_21840</name>
</gene>
<dbReference type="PANTHER" id="PTHR15822:SF4">
    <property type="entry name" value="TYROSYL-DNA PHOSPHODIESTERASE 2"/>
    <property type="match status" value="1"/>
</dbReference>
<dbReference type="GO" id="GO:0006302">
    <property type="term" value="P:double-strand break repair"/>
    <property type="evidence" value="ECO:0007669"/>
    <property type="project" value="TreeGrafter"/>
</dbReference>
<evidence type="ECO:0000256" key="5">
    <source>
        <dbReference type="ARBA" id="ARBA00022723"/>
    </source>
</evidence>
<dbReference type="InterPro" id="IPR036443">
    <property type="entry name" value="Znf_RanBP2_sf"/>
</dbReference>
<dbReference type="Gene3D" id="2.30.30.380">
    <property type="entry name" value="Zn-finger domain of Sec23/24"/>
    <property type="match status" value="1"/>
</dbReference>
<comment type="cofactor">
    <cofactor evidence="1">
        <name>Mn(2+)</name>
        <dbReference type="ChEBI" id="CHEBI:29035"/>
    </cofactor>
</comment>
<comment type="caution">
    <text evidence="15">The sequence shown here is derived from an EMBL/GenBank/DDBJ whole genome shotgun (WGS) entry which is preliminary data.</text>
</comment>
<evidence type="ECO:0000256" key="6">
    <source>
        <dbReference type="ARBA" id="ARBA00022763"/>
    </source>
</evidence>
<evidence type="ECO:0000256" key="11">
    <source>
        <dbReference type="ARBA" id="ARBA00023204"/>
    </source>
</evidence>
<keyword evidence="12" id="KW-0539">Nucleus</keyword>
<keyword evidence="9" id="KW-0862">Zinc</keyword>
<dbReference type="GO" id="GO:0008270">
    <property type="term" value="F:zinc ion binding"/>
    <property type="evidence" value="ECO:0007669"/>
    <property type="project" value="UniProtKB-KW"/>
</dbReference>
<evidence type="ECO:0000256" key="9">
    <source>
        <dbReference type="ARBA" id="ARBA00022833"/>
    </source>
</evidence>
<accession>A0A5A7QIX5</accession>
<evidence type="ECO:0000256" key="3">
    <source>
        <dbReference type="ARBA" id="ARBA00004123"/>
    </source>
</evidence>
<dbReference type="OrthoDB" id="9975959at2759"/>
<dbReference type="EMBL" id="BKCP01007181">
    <property type="protein sequence ID" value="GER44926.1"/>
    <property type="molecule type" value="Genomic_DNA"/>
</dbReference>
<keyword evidence="8" id="KW-0378">Hydrolase</keyword>
<dbReference type="GO" id="GO:0003697">
    <property type="term" value="F:single-stranded DNA binding"/>
    <property type="evidence" value="ECO:0007669"/>
    <property type="project" value="TreeGrafter"/>
</dbReference>
<evidence type="ECO:0000313" key="16">
    <source>
        <dbReference type="Proteomes" id="UP000325081"/>
    </source>
</evidence>
<keyword evidence="10" id="KW-0460">Magnesium</keyword>
<proteinExistence type="predicted"/>
<comment type="cofactor">
    <cofactor evidence="2">
        <name>Mg(2+)</name>
        <dbReference type="ChEBI" id="CHEBI:18420"/>
    </cofactor>
</comment>
<dbReference type="PROSITE" id="PS50199">
    <property type="entry name" value="ZF_RANBP2_2"/>
    <property type="match status" value="1"/>
</dbReference>
<keyword evidence="15" id="KW-0269">Exonuclease</keyword>
<feature type="domain" description="RanBP2-type" evidence="14">
    <location>
        <begin position="88"/>
        <end position="117"/>
    </location>
</feature>
<dbReference type="GO" id="GO:0004519">
    <property type="term" value="F:endonuclease activity"/>
    <property type="evidence" value="ECO:0007669"/>
    <property type="project" value="UniProtKB-KW"/>
</dbReference>
<evidence type="ECO:0000256" key="13">
    <source>
        <dbReference type="PROSITE-ProRule" id="PRU00322"/>
    </source>
</evidence>
<dbReference type="GO" id="GO:0070260">
    <property type="term" value="F:5'-tyrosyl-DNA phosphodiesterase activity"/>
    <property type="evidence" value="ECO:0007669"/>
    <property type="project" value="TreeGrafter"/>
</dbReference>
<sequence>MISISKCCLVLSKQGKTLINDTNPISSSSSLKTTIPQLQILSLTVKMSSWACSTCTYLNPPDQKTRCEICHSAQPQSHPSPSPSSSPSKPQWSCSSCTFLNPYRSASCEICGTRESASLISTLEVGDDEVELGSSVGSVFLPLKNLSSNSGGAGFYGGLKGSVPPLRRGDCGGLGNGGKKDVGDGGGEGRVLGVTSEGFSLKRCSKRKEREEEDAGVEVGRVGDVIRVSSGFRAPKAAGKAIEVGSSGETHKSSDPKTWKIMSYNIWFREDLEMRERMRALGYLIELHSPDVICFQVLPILSEFLLLR</sequence>
<dbReference type="Gene3D" id="3.60.10.10">
    <property type="entry name" value="Endonuclease/exonuclease/phosphatase"/>
    <property type="match status" value="1"/>
</dbReference>
<dbReference type="InterPro" id="IPR001876">
    <property type="entry name" value="Znf_RanBP2"/>
</dbReference>
<name>A0A5A7QIX5_STRAF</name>
<dbReference type="GO" id="GO:0004527">
    <property type="term" value="F:exonuclease activity"/>
    <property type="evidence" value="ECO:0007669"/>
    <property type="project" value="UniProtKB-KW"/>
</dbReference>
<keyword evidence="4" id="KW-0540">Nuclease</keyword>
<evidence type="ECO:0000256" key="12">
    <source>
        <dbReference type="ARBA" id="ARBA00023242"/>
    </source>
</evidence>
<keyword evidence="11" id="KW-0234">DNA repair</keyword>
<dbReference type="PANTHER" id="PTHR15822">
    <property type="entry name" value="TRAF AND TNF RECEPTOR-ASSOCIATED PROTEIN"/>
    <property type="match status" value="1"/>
</dbReference>
<keyword evidence="7 13" id="KW-0863">Zinc-finger</keyword>
<keyword evidence="15" id="KW-0255">Endonuclease</keyword>
<keyword evidence="5" id="KW-0479">Metal-binding</keyword>
<evidence type="ECO:0000259" key="14">
    <source>
        <dbReference type="PROSITE" id="PS50199"/>
    </source>
</evidence>
<dbReference type="InterPro" id="IPR051547">
    <property type="entry name" value="TDP2-like"/>
</dbReference>
<dbReference type="GO" id="GO:0005737">
    <property type="term" value="C:cytoplasm"/>
    <property type="evidence" value="ECO:0007669"/>
    <property type="project" value="TreeGrafter"/>
</dbReference>
<keyword evidence="16" id="KW-1185">Reference proteome</keyword>
<protein>
    <submittedName>
        <fullName evidence="15">Endonuclease/exonuclease/phosphatase family protein</fullName>
    </submittedName>
</protein>
<dbReference type="SMART" id="SM00547">
    <property type="entry name" value="ZnF_RBZ"/>
    <property type="match status" value="2"/>
</dbReference>
<dbReference type="InterPro" id="IPR036691">
    <property type="entry name" value="Endo/exonu/phosph_ase_sf"/>
</dbReference>
<evidence type="ECO:0000256" key="8">
    <source>
        <dbReference type="ARBA" id="ARBA00022801"/>
    </source>
</evidence>
<evidence type="ECO:0000256" key="2">
    <source>
        <dbReference type="ARBA" id="ARBA00001946"/>
    </source>
</evidence>
<dbReference type="SUPFAM" id="SSF56219">
    <property type="entry name" value="DNase I-like"/>
    <property type="match status" value="1"/>
</dbReference>
<evidence type="ECO:0000256" key="10">
    <source>
        <dbReference type="ARBA" id="ARBA00022842"/>
    </source>
</evidence>
<evidence type="ECO:0000256" key="1">
    <source>
        <dbReference type="ARBA" id="ARBA00001936"/>
    </source>
</evidence>
<organism evidence="15 16">
    <name type="scientific">Striga asiatica</name>
    <name type="common">Asiatic witchweed</name>
    <name type="synonym">Buchnera asiatica</name>
    <dbReference type="NCBI Taxonomy" id="4170"/>
    <lineage>
        <taxon>Eukaryota</taxon>
        <taxon>Viridiplantae</taxon>
        <taxon>Streptophyta</taxon>
        <taxon>Embryophyta</taxon>
        <taxon>Tracheophyta</taxon>
        <taxon>Spermatophyta</taxon>
        <taxon>Magnoliopsida</taxon>
        <taxon>eudicotyledons</taxon>
        <taxon>Gunneridae</taxon>
        <taxon>Pentapetalae</taxon>
        <taxon>asterids</taxon>
        <taxon>lamiids</taxon>
        <taxon>Lamiales</taxon>
        <taxon>Orobanchaceae</taxon>
        <taxon>Buchnereae</taxon>
        <taxon>Striga</taxon>
    </lineage>
</organism>
<dbReference type="GO" id="GO:0005634">
    <property type="term" value="C:nucleus"/>
    <property type="evidence" value="ECO:0007669"/>
    <property type="project" value="UniProtKB-SubCell"/>
</dbReference>
<comment type="subcellular location">
    <subcellularLocation>
        <location evidence="3">Nucleus</location>
    </subcellularLocation>
</comment>
<dbReference type="PROSITE" id="PS01358">
    <property type="entry name" value="ZF_RANBP2_1"/>
    <property type="match status" value="1"/>
</dbReference>
<dbReference type="Gene3D" id="4.10.1060.10">
    <property type="entry name" value="Zinc finger, RanBP2-type"/>
    <property type="match status" value="1"/>
</dbReference>
<dbReference type="SUPFAM" id="SSF90209">
    <property type="entry name" value="Ran binding protein zinc finger-like"/>
    <property type="match status" value="1"/>
</dbReference>
<dbReference type="Proteomes" id="UP000325081">
    <property type="component" value="Unassembled WGS sequence"/>
</dbReference>
<evidence type="ECO:0000256" key="7">
    <source>
        <dbReference type="ARBA" id="ARBA00022771"/>
    </source>
</evidence>
<evidence type="ECO:0000256" key="4">
    <source>
        <dbReference type="ARBA" id="ARBA00022722"/>
    </source>
</evidence>
<dbReference type="AlphaFoldDB" id="A0A5A7QIX5"/>
<reference evidence="16" key="1">
    <citation type="journal article" date="2019" name="Curr. Biol.">
        <title>Genome Sequence of Striga asiatica Provides Insight into the Evolution of Plant Parasitism.</title>
        <authorList>
            <person name="Yoshida S."/>
            <person name="Kim S."/>
            <person name="Wafula E.K."/>
            <person name="Tanskanen J."/>
            <person name="Kim Y.M."/>
            <person name="Honaas L."/>
            <person name="Yang Z."/>
            <person name="Spallek T."/>
            <person name="Conn C.E."/>
            <person name="Ichihashi Y."/>
            <person name="Cheong K."/>
            <person name="Cui S."/>
            <person name="Der J.P."/>
            <person name="Gundlach H."/>
            <person name="Jiao Y."/>
            <person name="Hori C."/>
            <person name="Ishida J.K."/>
            <person name="Kasahara H."/>
            <person name="Kiba T."/>
            <person name="Kim M.S."/>
            <person name="Koo N."/>
            <person name="Laohavisit A."/>
            <person name="Lee Y.H."/>
            <person name="Lumba S."/>
            <person name="McCourt P."/>
            <person name="Mortimer J.C."/>
            <person name="Mutuku J.M."/>
            <person name="Nomura T."/>
            <person name="Sasaki-Sekimoto Y."/>
            <person name="Seto Y."/>
            <person name="Wang Y."/>
            <person name="Wakatake T."/>
            <person name="Sakakibara H."/>
            <person name="Demura T."/>
            <person name="Yamaguchi S."/>
            <person name="Yoneyama K."/>
            <person name="Manabe R.I."/>
            <person name="Nelson D.C."/>
            <person name="Schulman A.H."/>
            <person name="Timko M.P."/>
            <person name="dePamphilis C.W."/>
            <person name="Choi D."/>
            <person name="Shirasu K."/>
        </authorList>
    </citation>
    <scope>NUCLEOTIDE SEQUENCE [LARGE SCALE GENOMIC DNA]</scope>
    <source>
        <strain evidence="16">cv. UVA1</strain>
    </source>
</reference>
<evidence type="ECO:0000313" key="15">
    <source>
        <dbReference type="EMBL" id="GER44926.1"/>
    </source>
</evidence>